<gene>
    <name evidence="1" type="ORF">A3I23_02905</name>
</gene>
<dbReference type="Proteomes" id="UP000177693">
    <property type="component" value="Unassembled WGS sequence"/>
</dbReference>
<organism evidence="1 2">
    <name type="scientific">Candidatus Nomurabacteria bacterium RIFCSPLOWO2_02_FULL_40_67</name>
    <dbReference type="NCBI Taxonomy" id="1801787"/>
    <lineage>
        <taxon>Bacteria</taxon>
        <taxon>Candidatus Nomuraibacteriota</taxon>
    </lineage>
</organism>
<proteinExistence type="predicted"/>
<dbReference type="EMBL" id="MFVL01000001">
    <property type="protein sequence ID" value="OGJ02322.1"/>
    <property type="molecule type" value="Genomic_DNA"/>
</dbReference>
<evidence type="ECO:0000313" key="1">
    <source>
        <dbReference type="EMBL" id="OGJ02322.1"/>
    </source>
</evidence>
<protein>
    <submittedName>
        <fullName evidence="1">Uncharacterized protein</fullName>
    </submittedName>
</protein>
<dbReference type="AlphaFoldDB" id="A0A1F6Y7L0"/>
<evidence type="ECO:0000313" key="2">
    <source>
        <dbReference type="Proteomes" id="UP000177693"/>
    </source>
</evidence>
<reference evidence="1 2" key="1">
    <citation type="journal article" date="2016" name="Nat. Commun.">
        <title>Thousands of microbial genomes shed light on interconnected biogeochemical processes in an aquifer system.</title>
        <authorList>
            <person name="Anantharaman K."/>
            <person name="Brown C.T."/>
            <person name="Hug L.A."/>
            <person name="Sharon I."/>
            <person name="Castelle C.J."/>
            <person name="Probst A.J."/>
            <person name="Thomas B.C."/>
            <person name="Singh A."/>
            <person name="Wilkins M.J."/>
            <person name="Karaoz U."/>
            <person name="Brodie E.L."/>
            <person name="Williams K.H."/>
            <person name="Hubbard S.S."/>
            <person name="Banfield J.F."/>
        </authorList>
    </citation>
    <scope>NUCLEOTIDE SEQUENCE [LARGE SCALE GENOMIC DNA]</scope>
</reference>
<comment type="caution">
    <text evidence="1">The sequence shown here is derived from an EMBL/GenBank/DDBJ whole genome shotgun (WGS) entry which is preliminary data.</text>
</comment>
<accession>A0A1F6Y7L0</accession>
<sequence length="105" mass="12052">MGIKIATMANISTFKKFDGVSFFLINSENKKNDNRGKNKKSNWLRNHTNVCMLASTAIHKTKLLANKKKKAMVKKSNIVEDFFLSPKRNIIKPKIREIRETGTLE</sequence>
<name>A0A1F6Y7L0_9BACT</name>